<sequence length="1334" mass="143606">MVGSPEQQLGTPKQVPVAANRTPVTAAAASTARPDRQAIKIRVVSWNLGDSLPKGDLATLLGEVPPYHPPDHLVTSFPNFDSTDGDHHPYHVIVVAAQECPSASGVPRGLAAGVAKGVIGGLKEKEKLREKEKAKEAEKAEKAEKAWIAQMERLHGTGTEDSSHAGTPIQETSPSTFTFPAKVPPKDDQPEIETVAGSLMSTFSAEPSIAETRNEPALSTAAGTEEDSSAEGPATGGNPLQLGSLPTANTIKTPHHGHHTPHITTGNKGWSDLLEDYLCRGVKYDPKARTRRSGSISFRQGSISGSLPSTPSQVPGYNPFFRGGSGPSPSPVPEGVVNTPIVPEGAERRPSTFSTSPQRLNSASPTDHGACLARTTGDPTPGRSIPMRSNGLVPPPAVVKPVRSRSGSEAPPSPTFSFELQTPTPMSEVPPTIPAPDDVYGFNPGMYSGQPSTTDGTTISPMSSYRSGIQPSSSIMTSTMAEEPESALAPKPSDAIPQSLIASTAPAEKHHAAKISTDTAASRSIPRESGRMALPGSSEAAGYFIAVPGLIKDKRLTPLQIPSSGSPGHSGKPNAYGGTSANHSQATSGASSTHSKNATGPYHFLVKERLLGLYLAIFVHRDCKDWVKGFDHDYVPAGLAGGRIGNKGGIGMSLNMAGHRFLFVNSHLAAHAHRVNARIANVEKIKSELHLDCFLPESDPRAQAEDITDRYDTVFWMGDLNFRLDISRLHADWLVSRKEFAQALEFDQLRSAMLRGDVFDGFSEAPIDFAPTFKYDVWRSAKRTRSIRRKTEAKVREKDKEARKEGGEAILEVDEECETDNNFTDDQSSMITGDRRGSVDTSALSTIAGTASEGEDSPTAERYTTVAQPHRPVTAVAKTTAIKAKHRFMKFIKSATPPVSIPSSSTSSRSAFTKSASPSRSAILSPPDATAWPAAPDVTTHTYPADLFENRRQSVDSTYSESFAAGTSSSYRPGIRRQLSTKIKRRFSTSQHNNQDANDDDTSSSSEEDIRRGVYDSSSKQRVPSWVSRRDCSCRYQTAQNLSTQCDRVLWKTIIEKETSQTSPTSANLLNVEGKITRIGHNLVSKLHLRRDISPTDTTPHDGVSRAATHLSLTQREQPPEPTQLVPAAVNTDGAAASRATRSLGLQSRGFSQPGYASSNPGSSDDSSPAASILDPDSFTRPRLADKVKHRSISGVMLRSPSSTTATTHEHGNRHSGMYTTSPSAKGDHAFLRSRTIGDIPHRTDTLHSLFGGDGVETSIATAKKWFNHLVRPRSDIEVVQPDHPPSPEKEPEPPKRKGEVVCLKYDTLDDADMRRLEGRSDHRPIIFAAAVYI</sequence>
<keyword evidence="2" id="KW-1185">Reference proteome</keyword>
<evidence type="ECO:0000313" key="1">
    <source>
        <dbReference type="EMBL" id="KAJ9122153.1"/>
    </source>
</evidence>
<organism evidence="1 2">
    <name type="scientific">Naganishia onofrii</name>
    <dbReference type="NCBI Taxonomy" id="1851511"/>
    <lineage>
        <taxon>Eukaryota</taxon>
        <taxon>Fungi</taxon>
        <taxon>Dikarya</taxon>
        <taxon>Basidiomycota</taxon>
        <taxon>Agaricomycotina</taxon>
        <taxon>Tremellomycetes</taxon>
        <taxon>Filobasidiales</taxon>
        <taxon>Filobasidiaceae</taxon>
        <taxon>Naganishia</taxon>
    </lineage>
</organism>
<gene>
    <name evidence="1" type="ORF">QFC24_004381</name>
</gene>
<evidence type="ECO:0000313" key="2">
    <source>
        <dbReference type="Proteomes" id="UP001234202"/>
    </source>
</evidence>
<dbReference type="EMBL" id="JASBWV010000015">
    <property type="protein sequence ID" value="KAJ9122153.1"/>
    <property type="molecule type" value="Genomic_DNA"/>
</dbReference>
<proteinExistence type="predicted"/>
<accession>A0ACC2XDP3</accession>
<protein>
    <submittedName>
        <fullName evidence="1">Uncharacterized protein</fullName>
    </submittedName>
</protein>
<dbReference type="Proteomes" id="UP001234202">
    <property type="component" value="Unassembled WGS sequence"/>
</dbReference>
<comment type="caution">
    <text evidence="1">The sequence shown here is derived from an EMBL/GenBank/DDBJ whole genome shotgun (WGS) entry which is preliminary data.</text>
</comment>
<reference evidence="1" key="1">
    <citation type="submission" date="2023-04" db="EMBL/GenBank/DDBJ databases">
        <title>Draft Genome sequencing of Naganishia species isolated from polar environments using Oxford Nanopore Technology.</title>
        <authorList>
            <person name="Leo P."/>
            <person name="Venkateswaran K."/>
        </authorList>
    </citation>
    <scope>NUCLEOTIDE SEQUENCE</scope>
    <source>
        <strain evidence="1">DBVPG 5303</strain>
    </source>
</reference>
<name>A0ACC2XDP3_9TREE</name>